<dbReference type="InterPro" id="IPR036546">
    <property type="entry name" value="MED15_KIX"/>
</dbReference>
<dbReference type="Proteomes" id="UP001279734">
    <property type="component" value="Unassembled WGS sequence"/>
</dbReference>
<comment type="caution">
    <text evidence="5">The sequence shown here is derived from an EMBL/GenBank/DDBJ whole genome shotgun (WGS) entry which is preliminary data.</text>
</comment>
<protein>
    <recommendedName>
        <fullName evidence="4">Mediator complex subunit 15 KIX domain-containing protein</fullName>
    </recommendedName>
</protein>
<sequence>MAASMENNNPVPVREGGSIEKPTGWRLELTPEKRRRVVYRITETLLGLPHAGQVGLLKLRRMATEFEHSTYMTASSKIDYMEIIAATMVVSKHVWGFAEHGSDV</sequence>
<feature type="compositionally biased region" description="Polar residues" evidence="3">
    <location>
        <begin position="1"/>
        <end position="10"/>
    </location>
</feature>
<evidence type="ECO:0000259" key="4">
    <source>
        <dbReference type="Pfam" id="PF16987"/>
    </source>
</evidence>
<name>A0AAD3XKV2_NEPGR</name>
<keyword evidence="2" id="KW-0539">Nucleus</keyword>
<proteinExistence type="predicted"/>
<dbReference type="GO" id="GO:0006355">
    <property type="term" value="P:regulation of DNA-templated transcription"/>
    <property type="evidence" value="ECO:0007669"/>
    <property type="project" value="InterPro"/>
</dbReference>
<keyword evidence="6" id="KW-1185">Reference proteome</keyword>
<comment type="subcellular location">
    <subcellularLocation>
        <location evidence="1">Nucleus</location>
    </subcellularLocation>
</comment>
<dbReference type="Gene3D" id="1.10.246.20">
    <property type="entry name" value="Coactivator CBP, KIX domain"/>
    <property type="match status" value="1"/>
</dbReference>
<dbReference type="EMBL" id="BSYO01000008">
    <property type="protein sequence ID" value="GMH08100.1"/>
    <property type="molecule type" value="Genomic_DNA"/>
</dbReference>
<dbReference type="Pfam" id="PF16987">
    <property type="entry name" value="KIX_2"/>
    <property type="match status" value="1"/>
</dbReference>
<dbReference type="InterPro" id="IPR036529">
    <property type="entry name" value="KIX_dom_sf"/>
</dbReference>
<reference evidence="5" key="1">
    <citation type="submission" date="2023-05" db="EMBL/GenBank/DDBJ databases">
        <title>Nepenthes gracilis genome sequencing.</title>
        <authorList>
            <person name="Fukushima K."/>
        </authorList>
    </citation>
    <scope>NUCLEOTIDE SEQUENCE</scope>
    <source>
        <strain evidence="5">SING2019-196</strain>
    </source>
</reference>
<accession>A0AAD3XKV2</accession>
<dbReference type="AlphaFoldDB" id="A0AAD3XKV2"/>
<gene>
    <name evidence="5" type="ORF">Nepgr_009940</name>
</gene>
<evidence type="ECO:0000256" key="3">
    <source>
        <dbReference type="SAM" id="MobiDB-lite"/>
    </source>
</evidence>
<evidence type="ECO:0000256" key="2">
    <source>
        <dbReference type="ARBA" id="ARBA00023242"/>
    </source>
</evidence>
<dbReference type="GO" id="GO:0003712">
    <property type="term" value="F:transcription coregulator activity"/>
    <property type="evidence" value="ECO:0007669"/>
    <property type="project" value="InterPro"/>
</dbReference>
<organism evidence="5 6">
    <name type="scientific">Nepenthes gracilis</name>
    <name type="common">Slender pitcher plant</name>
    <dbReference type="NCBI Taxonomy" id="150966"/>
    <lineage>
        <taxon>Eukaryota</taxon>
        <taxon>Viridiplantae</taxon>
        <taxon>Streptophyta</taxon>
        <taxon>Embryophyta</taxon>
        <taxon>Tracheophyta</taxon>
        <taxon>Spermatophyta</taxon>
        <taxon>Magnoliopsida</taxon>
        <taxon>eudicotyledons</taxon>
        <taxon>Gunneridae</taxon>
        <taxon>Pentapetalae</taxon>
        <taxon>Caryophyllales</taxon>
        <taxon>Nepenthaceae</taxon>
        <taxon>Nepenthes</taxon>
    </lineage>
</organism>
<evidence type="ECO:0000256" key="1">
    <source>
        <dbReference type="ARBA" id="ARBA00004123"/>
    </source>
</evidence>
<evidence type="ECO:0000313" key="5">
    <source>
        <dbReference type="EMBL" id="GMH08100.1"/>
    </source>
</evidence>
<evidence type="ECO:0000313" key="6">
    <source>
        <dbReference type="Proteomes" id="UP001279734"/>
    </source>
</evidence>
<feature type="region of interest" description="Disordered" evidence="3">
    <location>
        <begin position="1"/>
        <end position="26"/>
    </location>
</feature>
<feature type="domain" description="Mediator complex subunit 15 KIX" evidence="4">
    <location>
        <begin position="24"/>
        <end position="88"/>
    </location>
</feature>
<dbReference type="GO" id="GO:0005634">
    <property type="term" value="C:nucleus"/>
    <property type="evidence" value="ECO:0007669"/>
    <property type="project" value="UniProtKB-SubCell"/>
</dbReference>